<proteinExistence type="predicted"/>
<keyword evidence="1" id="KW-0808">Transferase</keyword>
<dbReference type="GO" id="GO:0016746">
    <property type="term" value="F:acyltransferase activity"/>
    <property type="evidence" value="ECO:0007669"/>
    <property type="project" value="UniProtKB-KW"/>
</dbReference>
<dbReference type="InterPro" id="IPR010667">
    <property type="entry name" value="Phage_T4_Gp19"/>
</dbReference>
<sequence>MVQSGVGYPMVGFHFRVEFALSSASYDMQFRDVSGLSMELDEESVTEGGENRFIQRLPKRAKYPDLVLKRGMLQDSELREWCRAAIQEMDIQPVTVWVTLLNEQHEPLQTYTFINAWPKRWQLSDLNAESSAVVIETLELAYQYFTVN</sequence>
<gene>
    <name evidence="1" type="ORF">DU002_09050</name>
</gene>
<evidence type="ECO:0000313" key="1">
    <source>
        <dbReference type="EMBL" id="RCU50555.1"/>
    </source>
</evidence>
<dbReference type="Pfam" id="PF06841">
    <property type="entry name" value="Phage_T4_gp19"/>
    <property type="match status" value="1"/>
</dbReference>
<dbReference type="EMBL" id="QPID01000004">
    <property type="protein sequence ID" value="RCU50555.1"/>
    <property type="molecule type" value="Genomic_DNA"/>
</dbReference>
<dbReference type="NCBIfam" id="TIGR02241">
    <property type="entry name" value="conserved hypothetical phage tail region protein"/>
    <property type="match status" value="1"/>
</dbReference>
<reference evidence="1 2" key="1">
    <citation type="submission" date="2018-07" db="EMBL/GenBank/DDBJ databases">
        <title>Corallincola holothuriorum sp. nov., a new facultative anaerobe isolated from sea cucumber Apostichopus japonicus.</title>
        <authorList>
            <person name="Xia H."/>
        </authorList>
    </citation>
    <scope>NUCLEOTIDE SEQUENCE [LARGE SCALE GENOMIC DNA]</scope>
    <source>
        <strain evidence="1 2">C4</strain>
    </source>
</reference>
<dbReference type="GO" id="GO:0005198">
    <property type="term" value="F:structural molecule activity"/>
    <property type="evidence" value="ECO:0007669"/>
    <property type="project" value="InterPro"/>
</dbReference>
<dbReference type="InterPro" id="IPR011747">
    <property type="entry name" value="CHP02241"/>
</dbReference>
<keyword evidence="2" id="KW-1185">Reference proteome</keyword>
<protein>
    <submittedName>
        <fullName evidence="1">Glycerol acyltransferase</fullName>
    </submittedName>
</protein>
<dbReference type="RefSeq" id="WP_114338043.1">
    <property type="nucleotide sequence ID" value="NZ_QPID01000004.1"/>
</dbReference>
<comment type="caution">
    <text evidence="1">The sequence shown here is derived from an EMBL/GenBank/DDBJ whole genome shotgun (WGS) entry which is preliminary data.</text>
</comment>
<evidence type="ECO:0000313" key="2">
    <source>
        <dbReference type="Proteomes" id="UP000252558"/>
    </source>
</evidence>
<dbReference type="PANTHER" id="PTHR38009">
    <property type="entry name" value="CONSERVED HYPOTHETICAL PHAGE TAIL PROTEIN"/>
    <property type="match status" value="1"/>
</dbReference>
<dbReference type="Proteomes" id="UP000252558">
    <property type="component" value="Unassembled WGS sequence"/>
</dbReference>
<organism evidence="1 2">
    <name type="scientific">Corallincola holothuriorum</name>
    <dbReference type="NCBI Taxonomy" id="2282215"/>
    <lineage>
        <taxon>Bacteria</taxon>
        <taxon>Pseudomonadati</taxon>
        <taxon>Pseudomonadota</taxon>
        <taxon>Gammaproteobacteria</taxon>
        <taxon>Alteromonadales</taxon>
        <taxon>Psychromonadaceae</taxon>
        <taxon>Corallincola</taxon>
    </lineage>
</organism>
<accession>A0A368NL92</accession>
<dbReference type="PANTHER" id="PTHR38009:SF1">
    <property type="entry name" value="CONSERVED HYPOTHETICAL PHAGE TAIL PROTEIN"/>
    <property type="match status" value="1"/>
</dbReference>
<keyword evidence="1" id="KW-0012">Acyltransferase</keyword>
<dbReference type="AlphaFoldDB" id="A0A368NL92"/>
<name>A0A368NL92_9GAMM</name>
<dbReference type="OrthoDB" id="9799891at2"/>